<dbReference type="InterPro" id="IPR016035">
    <property type="entry name" value="Acyl_Trfase/lysoPLipase"/>
</dbReference>
<evidence type="ECO:0000313" key="6">
    <source>
        <dbReference type="EMBL" id="AOR32924.1"/>
    </source>
</evidence>
<dbReference type="SUPFAM" id="SSF55048">
    <property type="entry name" value="Probable ACP-binding domain of malonyl-CoA ACP transacylase"/>
    <property type="match status" value="1"/>
</dbReference>
<protein>
    <recommendedName>
        <fullName evidence="5">Carrier domain-containing protein</fullName>
    </recommendedName>
</protein>
<evidence type="ECO:0000256" key="4">
    <source>
        <dbReference type="ARBA" id="ARBA00023194"/>
    </source>
</evidence>
<keyword evidence="4" id="KW-0045">Antibiotic biosynthesis</keyword>
<feature type="domain" description="Carrier" evidence="5">
    <location>
        <begin position="5"/>
        <end position="79"/>
    </location>
</feature>
<keyword evidence="3" id="KW-0808">Transferase</keyword>
<dbReference type="InterPro" id="IPR036736">
    <property type="entry name" value="ACP-like_sf"/>
</dbReference>
<dbReference type="AlphaFoldDB" id="A0A1D7YBN5"/>
<dbReference type="Gene3D" id="3.40.366.10">
    <property type="entry name" value="Malonyl-Coenzyme A Acyl Carrier Protein, domain 2"/>
    <property type="match status" value="1"/>
</dbReference>
<dbReference type="GO" id="GO:0031177">
    <property type="term" value="F:phosphopantetheine binding"/>
    <property type="evidence" value="ECO:0007669"/>
    <property type="project" value="InterPro"/>
</dbReference>
<dbReference type="InterPro" id="IPR016036">
    <property type="entry name" value="Malonyl_transacylase_ACP-bd"/>
</dbReference>
<dbReference type="Proteomes" id="UP000094960">
    <property type="component" value="Chromosome"/>
</dbReference>
<proteinExistence type="predicted"/>
<dbReference type="SMART" id="SM00827">
    <property type="entry name" value="PKS_AT"/>
    <property type="match status" value="1"/>
</dbReference>
<keyword evidence="2" id="KW-0597">Phosphoprotein</keyword>
<dbReference type="GO" id="GO:0017000">
    <property type="term" value="P:antibiotic biosynthetic process"/>
    <property type="evidence" value="ECO:0007669"/>
    <property type="project" value="UniProtKB-KW"/>
</dbReference>
<dbReference type="SUPFAM" id="SSF47336">
    <property type="entry name" value="ACP-like"/>
    <property type="match status" value="1"/>
</dbReference>
<evidence type="ECO:0000259" key="5">
    <source>
        <dbReference type="PROSITE" id="PS50075"/>
    </source>
</evidence>
<accession>A0A1D7YBN5</accession>
<keyword evidence="7" id="KW-1185">Reference proteome</keyword>
<dbReference type="RefSeq" id="WP_069779509.1">
    <property type="nucleotide sequence ID" value="NZ_CP017248.1"/>
</dbReference>
<dbReference type="Pfam" id="PF00550">
    <property type="entry name" value="PP-binding"/>
    <property type="match status" value="1"/>
</dbReference>
<reference evidence="7" key="1">
    <citation type="submission" date="2016-09" db="EMBL/GenBank/DDBJ databases">
        <title>Streptomyces puniciscabiei strain:TW1S1 Genome sequencing and assembly.</title>
        <authorList>
            <person name="Kim M.-K."/>
            <person name="Kim S.B."/>
        </authorList>
    </citation>
    <scope>NUCLEOTIDE SEQUENCE [LARGE SCALE GENOMIC DNA]</scope>
    <source>
        <strain evidence="7">TW1S1</strain>
    </source>
</reference>
<dbReference type="KEGG" id="spun:BFF78_19305"/>
<dbReference type="GO" id="GO:0004312">
    <property type="term" value="F:fatty acid synthase activity"/>
    <property type="evidence" value="ECO:0007669"/>
    <property type="project" value="TreeGrafter"/>
</dbReference>
<dbReference type="GO" id="GO:0006633">
    <property type="term" value="P:fatty acid biosynthetic process"/>
    <property type="evidence" value="ECO:0007669"/>
    <property type="project" value="TreeGrafter"/>
</dbReference>
<gene>
    <name evidence="6" type="ORF">BFF78_19305</name>
</gene>
<name>A0A1D7YBN5_9ACTN</name>
<dbReference type="InterPro" id="IPR014043">
    <property type="entry name" value="Acyl_transferase_dom"/>
</dbReference>
<dbReference type="PANTHER" id="PTHR43775">
    <property type="entry name" value="FATTY ACID SYNTHASE"/>
    <property type="match status" value="1"/>
</dbReference>
<dbReference type="SUPFAM" id="SSF52151">
    <property type="entry name" value="FabD/lysophospholipase-like"/>
    <property type="match status" value="1"/>
</dbReference>
<dbReference type="InterPro" id="IPR020806">
    <property type="entry name" value="PKS_PP-bd"/>
</dbReference>
<evidence type="ECO:0000256" key="3">
    <source>
        <dbReference type="ARBA" id="ARBA00022679"/>
    </source>
</evidence>
<dbReference type="InterPro" id="IPR009081">
    <property type="entry name" value="PP-bd_ACP"/>
</dbReference>
<dbReference type="InterPro" id="IPR050091">
    <property type="entry name" value="PKS_NRPS_Biosynth_Enz"/>
</dbReference>
<dbReference type="SMART" id="SM00823">
    <property type="entry name" value="PKS_PP"/>
    <property type="match status" value="1"/>
</dbReference>
<dbReference type="Gene3D" id="1.10.1200.10">
    <property type="entry name" value="ACP-like"/>
    <property type="match status" value="1"/>
</dbReference>
<organism evidence="6 7">
    <name type="scientific">Streptomyces fodineus</name>
    <dbReference type="NCBI Taxonomy" id="1904616"/>
    <lineage>
        <taxon>Bacteria</taxon>
        <taxon>Bacillati</taxon>
        <taxon>Actinomycetota</taxon>
        <taxon>Actinomycetes</taxon>
        <taxon>Kitasatosporales</taxon>
        <taxon>Streptomycetaceae</taxon>
        <taxon>Streptomyces</taxon>
    </lineage>
</organism>
<evidence type="ECO:0000313" key="7">
    <source>
        <dbReference type="Proteomes" id="UP000094960"/>
    </source>
</evidence>
<dbReference type="EMBL" id="CP017248">
    <property type="protein sequence ID" value="AOR32924.1"/>
    <property type="molecule type" value="Genomic_DNA"/>
</dbReference>
<dbReference type="InterPro" id="IPR001227">
    <property type="entry name" value="Ac_transferase_dom_sf"/>
</dbReference>
<dbReference type="PANTHER" id="PTHR43775:SF37">
    <property type="entry name" value="SI:DKEY-61P9.11"/>
    <property type="match status" value="1"/>
</dbReference>
<sequence length="410" mass="43223">MSGSTSDQPYLDWLGERVAHYLGGPVDPDAPLAEYGLDSAAALSLYGDIEERLGPVIEPADIWDFPTVRSLAGFLAVREELAERDGGVRAAFVFTGQGSQHPGMTAGLYTQSTVYRRHLDEISEVLLPWTGLSVVELIMDGDPRIHRAAFAQPAVFAVGYALAATLAEAGVRPVAVLGHGMGEFAAAAVAGAISPRDAAQLVALRGAFMQYLPRGGGMLATCLSPHESAEAAAGEPGVVVAAINATRATVLSGEAAALQRVAERLAARGVRTRTLPVEHAYHSPLMSPVRSKFEAAARRVSGGMPGVPYYSTVHGRSTSEPLYASYWSEQTTAPIRFAEAIRNLLDQQTPTHVVEIGPKAVLTPYVRRAQGRCRPVCLPMCRGPETNAVDLAGTFSALGAGPLTTALAEA</sequence>
<dbReference type="PROSITE" id="PS50075">
    <property type="entry name" value="CARRIER"/>
    <property type="match status" value="1"/>
</dbReference>
<evidence type="ECO:0000256" key="2">
    <source>
        <dbReference type="ARBA" id="ARBA00022553"/>
    </source>
</evidence>
<evidence type="ECO:0000256" key="1">
    <source>
        <dbReference type="ARBA" id="ARBA00022450"/>
    </source>
</evidence>
<dbReference type="Pfam" id="PF00698">
    <property type="entry name" value="Acyl_transf_1"/>
    <property type="match status" value="1"/>
</dbReference>
<keyword evidence="1" id="KW-0596">Phosphopantetheine</keyword>